<sequence length="124" mass="13154">MTEERADSCELLCLDLPHAEEIREQLPVLGALEPAASAAKGLADPTRLKVAAALAAGDELCVCDLAWIVGQAQNLVSHHVRQLRSAGLATSRRDGRLVMYTLTAHGRALMGVLLGGDIDVAIEM</sequence>
<dbReference type="GeneID" id="91291810"/>
<accession>A0A1E7LSE2</accession>
<protein>
    <submittedName>
        <fullName evidence="5">ArsR family transcriptional regulator</fullName>
    </submittedName>
</protein>
<dbReference type="PATRIC" id="fig|518642.7.peg.667"/>
<dbReference type="GO" id="GO:0003700">
    <property type="term" value="F:DNA-binding transcription factor activity"/>
    <property type="evidence" value="ECO:0007669"/>
    <property type="project" value="InterPro"/>
</dbReference>
<gene>
    <name evidence="5" type="ORF">AN221_19455</name>
</gene>
<dbReference type="CDD" id="cd00090">
    <property type="entry name" value="HTH_ARSR"/>
    <property type="match status" value="1"/>
</dbReference>
<dbReference type="SUPFAM" id="SSF46785">
    <property type="entry name" value="Winged helix' DNA-binding domain"/>
    <property type="match status" value="1"/>
</dbReference>
<evidence type="ECO:0000256" key="3">
    <source>
        <dbReference type="ARBA" id="ARBA00023163"/>
    </source>
</evidence>
<evidence type="ECO:0000313" key="5">
    <source>
        <dbReference type="EMBL" id="OEV19100.1"/>
    </source>
</evidence>
<evidence type="ECO:0000313" key="6">
    <source>
        <dbReference type="Proteomes" id="UP000175971"/>
    </source>
</evidence>
<dbReference type="EMBL" id="LJGZ01000088">
    <property type="protein sequence ID" value="OEV19100.1"/>
    <property type="molecule type" value="Genomic_DNA"/>
</dbReference>
<dbReference type="NCBIfam" id="NF033788">
    <property type="entry name" value="HTH_metalloreg"/>
    <property type="match status" value="1"/>
</dbReference>
<dbReference type="PROSITE" id="PS50987">
    <property type="entry name" value="HTH_ARSR_2"/>
    <property type="match status" value="1"/>
</dbReference>
<keyword evidence="2" id="KW-0238">DNA-binding</keyword>
<dbReference type="InterPro" id="IPR036388">
    <property type="entry name" value="WH-like_DNA-bd_sf"/>
</dbReference>
<dbReference type="PRINTS" id="PR00778">
    <property type="entry name" value="HTHARSR"/>
</dbReference>
<comment type="caution">
    <text evidence="5">The sequence shown here is derived from an EMBL/GenBank/DDBJ whole genome shotgun (WGS) entry which is preliminary data.</text>
</comment>
<dbReference type="SMART" id="SM00418">
    <property type="entry name" value="HTH_ARSR"/>
    <property type="match status" value="1"/>
</dbReference>
<keyword evidence="3" id="KW-0804">Transcription</keyword>
<dbReference type="AlphaFoldDB" id="A0A1E7LSE2"/>
<dbReference type="Gene3D" id="1.10.10.10">
    <property type="entry name" value="Winged helix-like DNA-binding domain superfamily/Winged helix DNA-binding domain"/>
    <property type="match status" value="1"/>
</dbReference>
<dbReference type="InterPro" id="IPR051011">
    <property type="entry name" value="Metal_resp_trans_reg"/>
</dbReference>
<dbReference type="PANTHER" id="PTHR43132:SF6">
    <property type="entry name" value="HTH-TYPE TRANSCRIPTIONAL REPRESSOR CZRA"/>
    <property type="match status" value="1"/>
</dbReference>
<feature type="domain" description="HTH arsR-type" evidence="4">
    <location>
        <begin position="29"/>
        <end position="121"/>
    </location>
</feature>
<name>A0A1E7LSE2_9ACTN</name>
<organism evidence="5 6">
    <name type="scientific">Streptomyces nanshensis</name>
    <dbReference type="NCBI Taxonomy" id="518642"/>
    <lineage>
        <taxon>Bacteria</taxon>
        <taxon>Bacillati</taxon>
        <taxon>Actinomycetota</taxon>
        <taxon>Actinomycetes</taxon>
        <taxon>Kitasatosporales</taxon>
        <taxon>Streptomycetaceae</taxon>
        <taxon>Streptomyces</taxon>
    </lineage>
</organism>
<dbReference type="RefSeq" id="WP_032786047.1">
    <property type="nucleotide sequence ID" value="NZ_LJGZ01000088.1"/>
</dbReference>
<keyword evidence="1" id="KW-0805">Transcription regulation</keyword>
<dbReference type="Pfam" id="PF01022">
    <property type="entry name" value="HTH_5"/>
    <property type="match status" value="1"/>
</dbReference>
<keyword evidence="6" id="KW-1185">Reference proteome</keyword>
<evidence type="ECO:0000259" key="4">
    <source>
        <dbReference type="PROSITE" id="PS50987"/>
    </source>
</evidence>
<dbReference type="OrthoDB" id="9784339at2"/>
<evidence type="ECO:0000256" key="2">
    <source>
        <dbReference type="ARBA" id="ARBA00023125"/>
    </source>
</evidence>
<dbReference type="GO" id="GO:0003677">
    <property type="term" value="F:DNA binding"/>
    <property type="evidence" value="ECO:0007669"/>
    <property type="project" value="UniProtKB-KW"/>
</dbReference>
<proteinExistence type="predicted"/>
<dbReference type="InterPro" id="IPR001845">
    <property type="entry name" value="HTH_ArsR_DNA-bd_dom"/>
</dbReference>
<dbReference type="PANTHER" id="PTHR43132">
    <property type="entry name" value="ARSENICAL RESISTANCE OPERON REPRESSOR ARSR-RELATED"/>
    <property type="match status" value="1"/>
</dbReference>
<dbReference type="InterPro" id="IPR036390">
    <property type="entry name" value="WH_DNA-bd_sf"/>
</dbReference>
<evidence type="ECO:0000256" key="1">
    <source>
        <dbReference type="ARBA" id="ARBA00023015"/>
    </source>
</evidence>
<dbReference type="Proteomes" id="UP000175971">
    <property type="component" value="Unassembled WGS sequence"/>
</dbReference>
<dbReference type="InterPro" id="IPR011991">
    <property type="entry name" value="ArsR-like_HTH"/>
</dbReference>
<reference evidence="5 6" key="1">
    <citation type="journal article" date="2016" name="Front. Microbiol.">
        <title>Comparative Genomics Analysis of Streptomyces Species Reveals Their Adaptation to the Marine Environment and Their Diversity at the Genomic Level.</title>
        <authorList>
            <person name="Tian X."/>
            <person name="Zhang Z."/>
            <person name="Yang T."/>
            <person name="Chen M."/>
            <person name="Li J."/>
            <person name="Chen F."/>
            <person name="Yang J."/>
            <person name="Li W."/>
            <person name="Zhang B."/>
            <person name="Zhang Z."/>
            <person name="Wu J."/>
            <person name="Zhang C."/>
            <person name="Long L."/>
            <person name="Xiao J."/>
        </authorList>
    </citation>
    <scope>NUCLEOTIDE SEQUENCE [LARGE SCALE GENOMIC DNA]</scope>
    <source>
        <strain evidence="5 6">SCSIO M10372</strain>
    </source>
</reference>